<organism evidence="2 3">
    <name type="scientific">Rhynchosporium secalis</name>
    <name type="common">Barley scald fungus</name>
    <dbReference type="NCBI Taxonomy" id="38038"/>
    <lineage>
        <taxon>Eukaryota</taxon>
        <taxon>Fungi</taxon>
        <taxon>Dikarya</taxon>
        <taxon>Ascomycota</taxon>
        <taxon>Pezizomycotina</taxon>
        <taxon>Leotiomycetes</taxon>
        <taxon>Helotiales</taxon>
        <taxon>Ploettnerulaceae</taxon>
        <taxon>Rhynchosporium</taxon>
    </lineage>
</organism>
<gene>
    <name evidence="2" type="ORF">RSE6_08144</name>
</gene>
<proteinExistence type="predicted"/>
<evidence type="ECO:0000313" key="2">
    <source>
        <dbReference type="EMBL" id="CZT47568.1"/>
    </source>
</evidence>
<feature type="region of interest" description="Disordered" evidence="1">
    <location>
        <begin position="1"/>
        <end position="22"/>
    </location>
</feature>
<reference evidence="3" key="1">
    <citation type="submission" date="2016-03" db="EMBL/GenBank/DDBJ databases">
        <authorList>
            <person name="Guldener U."/>
        </authorList>
    </citation>
    <scope>NUCLEOTIDE SEQUENCE [LARGE SCALE GENOMIC DNA]</scope>
</reference>
<dbReference type="Proteomes" id="UP000177625">
    <property type="component" value="Unassembled WGS sequence"/>
</dbReference>
<evidence type="ECO:0000256" key="1">
    <source>
        <dbReference type="SAM" id="MobiDB-lite"/>
    </source>
</evidence>
<name>A0A1E1MER6_RHYSE</name>
<evidence type="ECO:0000313" key="3">
    <source>
        <dbReference type="Proteomes" id="UP000177625"/>
    </source>
</evidence>
<dbReference type="AlphaFoldDB" id="A0A1E1MER6"/>
<keyword evidence="3" id="KW-1185">Reference proteome</keyword>
<protein>
    <submittedName>
        <fullName evidence="2">Uncharacterized protein</fullName>
    </submittedName>
</protein>
<accession>A0A1E1MER6</accession>
<dbReference type="EMBL" id="FJVC01000296">
    <property type="protein sequence ID" value="CZT47568.1"/>
    <property type="molecule type" value="Genomic_DNA"/>
</dbReference>
<sequence length="71" mass="7601">MSSNQFQRSRRGRAVESPQQHIVSFPACGPQSRAVVSPSYQSDITVDDSPNDIPTYAPLVSSIPQSILAAG</sequence>